<dbReference type="KEGG" id="elut:CKA38_14255"/>
<accession>A0A2U8E5N6</accession>
<evidence type="ECO:0000313" key="2">
    <source>
        <dbReference type="EMBL" id="AWI10259.1"/>
    </source>
</evidence>
<feature type="signal peptide" evidence="1">
    <location>
        <begin position="1"/>
        <end position="30"/>
    </location>
</feature>
<sequence length="236" mass="26548">MKSSRLFSFTMPRVLGLLALGAFAIAPLHAKPKSPNAGWTQYTYAKGFKLQNWTTKARDEVFTDSGKGAYTCVLTKGDWEPGRKGRVEMRWPDWPDQTRENMICADVMWEAGTQGTCIMQIKTNTGTGGGGHESIYLNVKNNGNLYHGVSKRVIVENTAASPTFGTWMNIKAAYNPVTGQARVWINDELRFEHMYAPGTGAKWYFKNGAYWASATSKVHFKNITFWVNETDKKKKK</sequence>
<evidence type="ECO:0000313" key="3">
    <source>
        <dbReference type="Proteomes" id="UP000244896"/>
    </source>
</evidence>
<evidence type="ECO:0008006" key="4">
    <source>
        <dbReference type="Google" id="ProtNLM"/>
    </source>
</evidence>
<dbReference type="Gene3D" id="2.60.120.200">
    <property type="match status" value="1"/>
</dbReference>
<organism evidence="2 3">
    <name type="scientific">Ereboglobus luteus</name>
    <dbReference type="NCBI Taxonomy" id="1796921"/>
    <lineage>
        <taxon>Bacteria</taxon>
        <taxon>Pseudomonadati</taxon>
        <taxon>Verrucomicrobiota</taxon>
        <taxon>Opitutia</taxon>
        <taxon>Opitutales</taxon>
        <taxon>Opitutaceae</taxon>
        <taxon>Ereboglobus</taxon>
    </lineage>
</organism>
<dbReference type="AlphaFoldDB" id="A0A2U8E5N6"/>
<dbReference type="InterPro" id="IPR013320">
    <property type="entry name" value="ConA-like_dom_sf"/>
</dbReference>
<reference evidence="2 3" key="1">
    <citation type="journal article" date="2018" name="Syst. Appl. Microbiol.">
        <title>Ereboglobus luteus gen. nov. sp. nov. from cockroach guts, and new insights into the oxygen relationship of the genera Opitutus and Didymococcus (Verrucomicrobia: Opitutaceae).</title>
        <authorList>
            <person name="Tegtmeier D."/>
            <person name="Belitz A."/>
            <person name="Radek R."/>
            <person name="Heimerl T."/>
            <person name="Brune A."/>
        </authorList>
    </citation>
    <scope>NUCLEOTIDE SEQUENCE [LARGE SCALE GENOMIC DNA]</scope>
    <source>
        <strain evidence="2 3">Ho45</strain>
    </source>
</reference>
<gene>
    <name evidence="2" type="ORF">CKA38_14255</name>
</gene>
<feature type="chain" id="PRO_5015966628" description="Alginate lyase 2 domain-containing protein" evidence="1">
    <location>
        <begin position="31"/>
        <end position="236"/>
    </location>
</feature>
<name>A0A2U8E5N6_9BACT</name>
<keyword evidence="1" id="KW-0732">Signal</keyword>
<dbReference type="SUPFAM" id="SSF49899">
    <property type="entry name" value="Concanavalin A-like lectins/glucanases"/>
    <property type="match status" value="1"/>
</dbReference>
<dbReference type="Proteomes" id="UP000244896">
    <property type="component" value="Chromosome"/>
</dbReference>
<keyword evidence="3" id="KW-1185">Reference proteome</keyword>
<protein>
    <recommendedName>
        <fullName evidence="4">Alginate lyase 2 domain-containing protein</fullName>
    </recommendedName>
</protein>
<dbReference type="RefSeq" id="WP_108826163.1">
    <property type="nucleotide sequence ID" value="NZ_CP023004.1"/>
</dbReference>
<evidence type="ECO:0000256" key="1">
    <source>
        <dbReference type="SAM" id="SignalP"/>
    </source>
</evidence>
<dbReference type="OrthoDB" id="640664at2"/>
<proteinExistence type="predicted"/>
<dbReference type="EMBL" id="CP023004">
    <property type="protein sequence ID" value="AWI10259.1"/>
    <property type="molecule type" value="Genomic_DNA"/>
</dbReference>